<reference evidence="12" key="1">
    <citation type="journal article" date="2014" name="Int. J. Syst. Evol. Microbiol.">
        <title>Complete genome sequence of Corynebacterium casei LMG S-19264T (=DSM 44701T), isolated from a smear-ripened cheese.</title>
        <authorList>
            <consortium name="US DOE Joint Genome Institute (JGI-PGF)"/>
            <person name="Walter F."/>
            <person name="Albersmeier A."/>
            <person name="Kalinowski J."/>
            <person name="Ruckert C."/>
        </authorList>
    </citation>
    <scope>NUCLEOTIDE SEQUENCE</scope>
    <source>
        <strain evidence="12">KCTC 22169</strain>
    </source>
</reference>
<dbReference type="AlphaFoldDB" id="A0A918NEQ9"/>
<dbReference type="PROSITE" id="PS50109">
    <property type="entry name" value="HIS_KIN"/>
    <property type="match status" value="1"/>
</dbReference>
<dbReference type="SUPFAM" id="SSF47384">
    <property type="entry name" value="Homodimeric domain of signal transducing histidine kinase"/>
    <property type="match status" value="1"/>
</dbReference>
<gene>
    <name evidence="12" type="ORF">GCM10007392_32250</name>
</gene>
<dbReference type="PROSITE" id="PS50112">
    <property type="entry name" value="PAS"/>
    <property type="match status" value="1"/>
</dbReference>
<feature type="domain" description="Histidine kinase" evidence="10">
    <location>
        <begin position="236"/>
        <end position="480"/>
    </location>
</feature>
<dbReference type="InterPro" id="IPR000014">
    <property type="entry name" value="PAS"/>
</dbReference>
<evidence type="ECO:0000256" key="8">
    <source>
        <dbReference type="ARBA" id="ARBA00023012"/>
    </source>
</evidence>
<dbReference type="CDD" id="cd00130">
    <property type="entry name" value="PAS"/>
    <property type="match status" value="1"/>
</dbReference>
<accession>A0A918NEQ9</accession>
<dbReference type="InterPro" id="IPR005467">
    <property type="entry name" value="His_kinase_dom"/>
</dbReference>
<keyword evidence="9" id="KW-0812">Transmembrane</keyword>
<keyword evidence="4" id="KW-0808">Transferase</keyword>
<evidence type="ECO:0000256" key="3">
    <source>
        <dbReference type="ARBA" id="ARBA00022553"/>
    </source>
</evidence>
<feature type="domain" description="PAS" evidence="11">
    <location>
        <begin position="108"/>
        <end position="153"/>
    </location>
</feature>
<dbReference type="Pfam" id="PF00989">
    <property type="entry name" value="PAS"/>
    <property type="match status" value="1"/>
</dbReference>
<dbReference type="InterPro" id="IPR013767">
    <property type="entry name" value="PAS_fold"/>
</dbReference>
<keyword evidence="3" id="KW-0597">Phosphoprotein</keyword>
<evidence type="ECO:0000259" key="10">
    <source>
        <dbReference type="PROSITE" id="PS50109"/>
    </source>
</evidence>
<dbReference type="GO" id="GO:0006355">
    <property type="term" value="P:regulation of DNA-templated transcription"/>
    <property type="evidence" value="ECO:0007669"/>
    <property type="project" value="InterPro"/>
</dbReference>
<dbReference type="Gene3D" id="3.30.565.10">
    <property type="entry name" value="Histidine kinase-like ATPase, C-terminal domain"/>
    <property type="match status" value="1"/>
</dbReference>
<dbReference type="SMART" id="SM00091">
    <property type="entry name" value="PAS"/>
    <property type="match status" value="1"/>
</dbReference>
<dbReference type="SMART" id="SM00388">
    <property type="entry name" value="HisKA"/>
    <property type="match status" value="1"/>
</dbReference>
<evidence type="ECO:0000313" key="12">
    <source>
        <dbReference type="EMBL" id="GGX61947.1"/>
    </source>
</evidence>
<keyword evidence="8" id="KW-0902">Two-component regulatory system</keyword>
<keyword evidence="13" id="KW-1185">Reference proteome</keyword>
<dbReference type="EMBL" id="BMXR01000008">
    <property type="protein sequence ID" value="GGX61947.1"/>
    <property type="molecule type" value="Genomic_DNA"/>
</dbReference>
<dbReference type="Gene3D" id="3.30.450.20">
    <property type="entry name" value="PAS domain"/>
    <property type="match status" value="1"/>
</dbReference>
<comment type="caution">
    <text evidence="12">The sequence shown here is derived from an EMBL/GenBank/DDBJ whole genome shotgun (WGS) entry which is preliminary data.</text>
</comment>
<dbReference type="NCBIfam" id="TIGR00229">
    <property type="entry name" value="sensory_box"/>
    <property type="match status" value="1"/>
</dbReference>
<evidence type="ECO:0000256" key="9">
    <source>
        <dbReference type="SAM" id="Phobius"/>
    </source>
</evidence>
<dbReference type="CDD" id="cd00082">
    <property type="entry name" value="HisKA"/>
    <property type="match status" value="1"/>
</dbReference>
<dbReference type="InterPro" id="IPR035965">
    <property type="entry name" value="PAS-like_dom_sf"/>
</dbReference>
<keyword evidence="7" id="KW-0067">ATP-binding</keyword>
<dbReference type="SMART" id="SM00387">
    <property type="entry name" value="HATPase_c"/>
    <property type="match status" value="1"/>
</dbReference>
<keyword evidence="9" id="KW-1133">Transmembrane helix</keyword>
<reference evidence="12" key="2">
    <citation type="submission" date="2020-09" db="EMBL/GenBank/DDBJ databases">
        <authorList>
            <person name="Sun Q."/>
            <person name="Kim S."/>
        </authorList>
    </citation>
    <scope>NUCLEOTIDE SEQUENCE</scope>
    <source>
        <strain evidence="12">KCTC 22169</strain>
    </source>
</reference>
<dbReference type="Gene3D" id="1.10.287.130">
    <property type="match status" value="1"/>
</dbReference>
<dbReference type="EC" id="2.7.13.3" evidence="2"/>
<dbReference type="InterPro" id="IPR036890">
    <property type="entry name" value="HATPase_C_sf"/>
</dbReference>
<dbReference type="Pfam" id="PF02518">
    <property type="entry name" value="HATPase_c"/>
    <property type="match status" value="1"/>
</dbReference>
<dbReference type="InterPro" id="IPR004358">
    <property type="entry name" value="Sig_transdc_His_kin-like_C"/>
</dbReference>
<sequence length="487" mass="54906">MASSIGTVSAALAAPPVVDFLGRTPWLWIGLIVLMLLQMAFILGLQRSRLRFRKAKKALDESHHLLEQRVEERTERLTRINDELHREVRHREATESQLLEIQAFNDAILDALPTLLVGVDQSLCVTHWNRAAETTTGVSADQALGKPLLLLHPYFWDLESMVRETLSGQKMRSLERVKVARDDDSPLYFDIAAYPFHLDHQPGVVLRMEDVTLKVRFENTLVQSEKMLSMGELAAGLAHEINNPMASILQGVQNVQRRLDPELPKNRDAARSVGLDFQQLQGYLDKRHIPTLLTGIRETGERASMVVANMLEFARPPKRHSDPVPIHQVLNHTLELVEASIHQYSYLNRILDIVTDFQAEPDMVKGNASELQQVFLNLIRNALQAMDRPEQAPLARLTVETRQYNNHLQVIIEDNGPGMDERVLHHLFEPFFTTKEVGVGTGLGLSVSYFIISKHHGGQIDVDSRPGRGSRFIVTLNAWDPSTDAPG</sequence>
<evidence type="ECO:0000256" key="2">
    <source>
        <dbReference type="ARBA" id="ARBA00012438"/>
    </source>
</evidence>
<evidence type="ECO:0000256" key="6">
    <source>
        <dbReference type="ARBA" id="ARBA00022777"/>
    </source>
</evidence>
<protein>
    <recommendedName>
        <fullName evidence="2">histidine kinase</fullName>
        <ecNumber evidence="2">2.7.13.3</ecNumber>
    </recommendedName>
</protein>
<dbReference type="PANTHER" id="PTHR43065">
    <property type="entry name" value="SENSOR HISTIDINE KINASE"/>
    <property type="match status" value="1"/>
</dbReference>
<keyword evidence="6" id="KW-0418">Kinase</keyword>
<dbReference type="Proteomes" id="UP000626148">
    <property type="component" value="Unassembled WGS sequence"/>
</dbReference>
<dbReference type="SUPFAM" id="SSF55874">
    <property type="entry name" value="ATPase domain of HSP90 chaperone/DNA topoisomerase II/histidine kinase"/>
    <property type="match status" value="1"/>
</dbReference>
<dbReference type="InterPro" id="IPR003661">
    <property type="entry name" value="HisK_dim/P_dom"/>
</dbReference>
<name>A0A918NEQ9_9GAMM</name>
<evidence type="ECO:0000256" key="7">
    <source>
        <dbReference type="ARBA" id="ARBA00022840"/>
    </source>
</evidence>
<evidence type="ECO:0000259" key="11">
    <source>
        <dbReference type="PROSITE" id="PS50112"/>
    </source>
</evidence>
<evidence type="ECO:0000256" key="1">
    <source>
        <dbReference type="ARBA" id="ARBA00000085"/>
    </source>
</evidence>
<dbReference type="GO" id="GO:0000155">
    <property type="term" value="F:phosphorelay sensor kinase activity"/>
    <property type="evidence" value="ECO:0007669"/>
    <property type="project" value="InterPro"/>
</dbReference>
<dbReference type="PANTHER" id="PTHR43065:SF42">
    <property type="entry name" value="TWO-COMPONENT SENSOR PPRA"/>
    <property type="match status" value="1"/>
</dbReference>
<evidence type="ECO:0000256" key="4">
    <source>
        <dbReference type="ARBA" id="ARBA00022679"/>
    </source>
</evidence>
<dbReference type="RefSeq" id="WP_189610540.1">
    <property type="nucleotide sequence ID" value="NZ_BMXR01000008.1"/>
</dbReference>
<dbReference type="GO" id="GO:0005524">
    <property type="term" value="F:ATP binding"/>
    <property type="evidence" value="ECO:0007669"/>
    <property type="project" value="UniProtKB-KW"/>
</dbReference>
<dbReference type="InterPro" id="IPR003594">
    <property type="entry name" value="HATPase_dom"/>
</dbReference>
<dbReference type="PRINTS" id="PR00344">
    <property type="entry name" value="BCTRLSENSOR"/>
</dbReference>
<comment type="catalytic activity">
    <reaction evidence="1">
        <text>ATP + protein L-histidine = ADP + protein N-phospho-L-histidine.</text>
        <dbReference type="EC" id="2.7.13.3"/>
    </reaction>
</comment>
<evidence type="ECO:0000313" key="13">
    <source>
        <dbReference type="Proteomes" id="UP000626148"/>
    </source>
</evidence>
<keyword evidence="5" id="KW-0547">Nucleotide-binding</keyword>
<evidence type="ECO:0000256" key="5">
    <source>
        <dbReference type="ARBA" id="ARBA00022741"/>
    </source>
</evidence>
<proteinExistence type="predicted"/>
<dbReference type="SUPFAM" id="SSF55785">
    <property type="entry name" value="PYP-like sensor domain (PAS domain)"/>
    <property type="match status" value="1"/>
</dbReference>
<organism evidence="12 13">
    <name type="scientific">Saccharospirillum salsuginis</name>
    <dbReference type="NCBI Taxonomy" id="418750"/>
    <lineage>
        <taxon>Bacteria</taxon>
        <taxon>Pseudomonadati</taxon>
        <taxon>Pseudomonadota</taxon>
        <taxon>Gammaproteobacteria</taxon>
        <taxon>Oceanospirillales</taxon>
        <taxon>Saccharospirillaceae</taxon>
        <taxon>Saccharospirillum</taxon>
    </lineage>
</organism>
<dbReference type="InterPro" id="IPR036097">
    <property type="entry name" value="HisK_dim/P_sf"/>
</dbReference>
<keyword evidence="9" id="KW-0472">Membrane</keyword>
<feature type="transmembrane region" description="Helical" evidence="9">
    <location>
        <begin position="26"/>
        <end position="45"/>
    </location>
</feature>